<proteinExistence type="predicted"/>
<protein>
    <submittedName>
        <fullName evidence="1">Uncharacterized protein</fullName>
    </submittedName>
</protein>
<accession>A0A2V4RE00</accession>
<keyword evidence="2" id="KW-1185">Reference proteome</keyword>
<dbReference type="AlphaFoldDB" id="A0A2V4RE00"/>
<name>A0A2V4RE00_9PROT</name>
<reference evidence="1 2" key="1">
    <citation type="submission" date="2017-07" db="EMBL/GenBank/DDBJ databases">
        <title>A draft genome sequence of Komagataeibacter swingsii LMG 22125.</title>
        <authorList>
            <person name="Skraban J."/>
            <person name="Cleenwerck I."/>
            <person name="Vandamme P."/>
            <person name="Trcek J."/>
        </authorList>
    </citation>
    <scope>NUCLEOTIDE SEQUENCE [LARGE SCALE GENOMIC DNA]</scope>
    <source>
        <strain evidence="1 2">LMG 22125</strain>
    </source>
</reference>
<evidence type="ECO:0000313" key="2">
    <source>
        <dbReference type="Proteomes" id="UP000247371"/>
    </source>
</evidence>
<evidence type="ECO:0000313" key="1">
    <source>
        <dbReference type="EMBL" id="PYD68246.1"/>
    </source>
</evidence>
<gene>
    <name evidence="1" type="ORF">CFR76_16110</name>
</gene>
<comment type="caution">
    <text evidence="1">The sequence shown here is derived from an EMBL/GenBank/DDBJ whole genome shotgun (WGS) entry which is preliminary data.</text>
</comment>
<dbReference type="Proteomes" id="UP000247371">
    <property type="component" value="Unassembled WGS sequence"/>
</dbReference>
<sequence>MTDATVVASGRICMAMIHVERLRASLCLRLAGILMTATRHLGQHGLLSSTMMSRSLHLSNRCSRNWALTRSDAR</sequence>
<dbReference type="EMBL" id="NKUB01000044">
    <property type="protein sequence ID" value="PYD68246.1"/>
    <property type="molecule type" value="Genomic_DNA"/>
</dbReference>
<organism evidence="1 2">
    <name type="scientific">Komagataeibacter swingsii</name>
    <dbReference type="NCBI Taxonomy" id="215220"/>
    <lineage>
        <taxon>Bacteria</taxon>
        <taxon>Pseudomonadati</taxon>
        <taxon>Pseudomonadota</taxon>
        <taxon>Alphaproteobacteria</taxon>
        <taxon>Acetobacterales</taxon>
        <taxon>Acetobacteraceae</taxon>
        <taxon>Komagataeibacter</taxon>
    </lineage>
</organism>